<proteinExistence type="predicted"/>
<protein>
    <submittedName>
        <fullName evidence="1">Uncharacterized protein</fullName>
    </submittedName>
</protein>
<dbReference type="Proteomes" id="UP000003465">
    <property type="component" value="Unassembled WGS sequence"/>
</dbReference>
<evidence type="ECO:0000313" key="1">
    <source>
        <dbReference type="EMBL" id="EGH20678.1"/>
    </source>
</evidence>
<dbReference type="EMBL" id="AEAG01000154">
    <property type="protein sequence ID" value="EGH20678.1"/>
    <property type="molecule type" value="Genomic_DNA"/>
</dbReference>
<name>A0A656G4P5_PSEA0</name>
<gene>
    <name evidence="1" type="ORF">PSYMO_03933</name>
</gene>
<sequence length="33" mass="3776">QCFRRCIFGDYTGPFANKFAPTAFGQNPKQTYT</sequence>
<organism evidence="1 2">
    <name type="scientific">Pseudomonas amygdali pv. mori str. 301020</name>
    <dbReference type="NCBI Taxonomy" id="629261"/>
    <lineage>
        <taxon>Bacteria</taxon>
        <taxon>Pseudomonadati</taxon>
        <taxon>Pseudomonadota</taxon>
        <taxon>Gammaproteobacteria</taxon>
        <taxon>Pseudomonadales</taxon>
        <taxon>Pseudomonadaceae</taxon>
        <taxon>Pseudomonas</taxon>
        <taxon>Pseudomonas amygdali</taxon>
    </lineage>
</organism>
<feature type="non-terminal residue" evidence="1">
    <location>
        <position position="1"/>
    </location>
</feature>
<comment type="caution">
    <text evidence="1">The sequence shown here is derived from an EMBL/GenBank/DDBJ whole genome shotgun (WGS) entry which is preliminary data.</text>
</comment>
<accession>A0A656G4P5</accession>
<dbReference type="AlphaFoldDB" id="A0A656G4P5"/>
<reference evidence="1 2" key="1">
    <citation type="journal article" date="2011" name="PLoS Pathog.">
        <title>Dynamic evolution of pathogenicity revealed by sequencing and comparative genomics of 19 Pseudomonas syringae isolates.</title>
        <authorList>
            <person name="Baltrus D.A."/>
            <person name="Nishimura M.T."/>
            <person name="Romanchuk A."/>
            <person name="Chang J.H."/>
            <person name="Mukhtar M.S."/>
            <person name="Cherkis K."/>
            <person name="Roach J."/>
            <person name="Grant S.R."/>
            <person name="Jones C.D."/>
            <person name="Dangl J.L."/>
        </authorList>
    </citation>
    <scope>NUCLEOTIDE SEQUENCE [LARGE SCALE GENOMIC DNA]</scope>
    <source>
        <strain evidence="1 2">301020</strain>
    </source>
</reference>
<evidence type="ECO:0000313" key="2">
    <source>
        <dbReference type="Proteomes" id="UP000003465"/>
    </source>
</evidence>